<dbReference type="EMBL" id="CAMKVN010000902">
    <property type="protein sequence ID" value="CAI2172139.1"/>
    <property type="molecule type" value="Genomic_DNA"/>
</dbReference>
<dbReference type="GO" id="GO:0051865">
    <property type="term" value="P:protein autoubiquitination"/>
    <property type="evidence" value="ECO:0007669"/>
    <property type="project" value="TreeGrafter"/>
</dbReference>
<gene>
    <name evidence="1" type="ORF">FWILDA_LOCUS5429</name>
</gene>
<dbReference type="GO" id="GO:0005829">
    <property type="term" value="C:cytosol"/>
    <property type="evidence" value="ECO:0007669"/>
    <property type="project" value="TreeGrafter"/>
</dbReference>
<dbReference type="Pfam" id="PF09814">
    <property type="entry name" value="HECT_2"/>
    <property type="match status" value="1"/>
</dbReference>
<proteinExistence type="predicted"/>
<protein>
    <submittedName>
        <fullName evidence="1">13888_t:CDS:1</fullName>
    </submittedName>
</protein>
<name>A0A9W4SJU6_9GLOM</name>
<dbReference type="GO" id="GO:0043161">
    <property type="term" value="P:proteasome-mediated ubiquitin-dependent protein catabolic process"/>
    <property type="evidence" value="ECO:0007669"/>
    <property type="project" value="TreeGrafter"/>
</dbReference>
<reference evidence="1" key="1">
    <citation type="submission" date="2022-08" db="EMBL/GenBank/DDBJ databases">
        <authorList>
            <person name="Kallberg Y."/>
            <person name="Tangrot J."/>
            <person name="Rosling A."/>
        </authorList>
    </citation>
    <scope>NUCLEOTIDE SEQUENCE</scope>
    <source>
        <strain evidence="1">Wild A</strain>
    </source>
</reference>
<comment type="caution">
    <text evidence="1">The sequence shown here is derived from an EMBL/GenBank/DDBJ whole genome shotgun (WGS) entry which is preliminary data.</text>
</comment>
<dbReference type="GO" id="GO:0000209">
    <property type="term" value="P:protein polyubiquitination"/>
    <property type="evidence" value="ECO:0007669"/>
    <property type="project" value="TreeGrafter"/>
</dbReference>
<accession>A0A9W4SJU6</accession>
<dbReference type="GO" id="GO:0005634">
    <property type="term" value="C:nucleus"/>
    <property type="evidence" value="ECO:0007669"/>
    <property type="project" value="TreeGrafter"/>
</dbReference>
<keyword evidence="2" id="KW-1185">Reference proteome</keyword>
<dbReference type="GO" id="GO:0031624">
    <property type="term" value="F:ubiquitin conjugating enzyme binding"/>
    <property type="evidence" value="ECO:0007669"/>
    <property type="project" value="TreeGrafter"/>
</dbReference>
<dbReference type="OrthoDB" id="66510at2759"/>
<dbReference type="GO" id="GO:0000151">
    <property type="term" value="C:ubiquitin ligase complex"/>
    <property type="evidence" value="ECO:0007669"/>
    <property type="project" value="TreeGrafter"/>
</dbReference>
<evidence type="ECO:0000313" key="2">
    <source>
        <dbReference type="Proteomes" id="UP001153678"/>
    </source>
</evidence>
<dbReference type="GO" id="GO:0030332">
    <property type="term" value="F:cyclin binding"/>
    <property type="evidence" value="ECO:0007669"/>
    <property type="project" value="TreeGrafter"/>
</dbReference>
<sequence>MENKNQNNELSIFAEILPNVKSMTVNVGLPNKKDESSYKFGIYPLKLIFESQPPPNKATLPIKIEVPLVQTIETSEQPIVTNSEESIDIKLKLRTFVRKRPAKRDISTSETYQSPFSSTEISSLKNILCGMCKERCIKENTLNKILDMPSEHWLELIDCWMCHQENYKHAIIGDIVAKENVGLVGNTYFLMHPNNVRENVLRVDVEESQEIDIIMDLKKANIMKLDNLVDTTSPKLNHAHLFQHWAKGMSKKWISMNCSRCLASIGEGLYCKSNEELILLAVRFSKYMTLIELGGSEDVNVKESIIRKYKFTAFFAGDFLEAAKAHATYRFIIKGKRFRRPYILIWLFGWDSKIMMNALEGSKPFRPFSKNVEEDCSIIESNLKICDVMKILYVDCTTIEQDVTSTRLMEQWQKDKTVEHFIYQDDICLELLLLLRKSTSCLPFSKRHMNDFLVGFMDMNG</sequence>
<dbReference type="AlphaFoldDB" id="A0A9W4SJU6"/>
<dbReference type="PANTHER" id="PTHR31531">
    <property type="entry name" value="E3 UBIQUITIN-PROTEIN LIGASE E3D FAMILY MEMBER"/>
    <property type="match status" value="1"/>
</dbReference>
<dbReference type="PANTHER" id="PTHR31531:SF2">
    <property type="entry name" value="E3 UBIQUITIN-PROTEIN LIGASE E3D"/>
    <property type="match status" value="1"/>
</dbReference>
<dbReference type="GO" id="GO:0006513">
    <property type="term" value="P:protein monoubiquitination"/>
    <property type="evidence" value="ECO:0007669"/>
    <property type="project" value="TreeGrafter"/>
</dbReference>
<dbReference type="GO" id="GO:0061630">
    <property type="term" value="F:ubiquitin protein ligase activity"/>
    <property type="evidence" value="ECO:0007669"/>
    <property type="project" value="TreeGrafter"/>
</dbReference>
<dbReference type="InterPro" id="IPR019193">
    <property type="entry name" value="UBQ-conj_enz_E2-bd_prot"/>
</dbReference>
<dbReference type="Proteomes" id="UP001153678">
    <property type="component" value="Unassembled WGS sequence"/>
</dbReference>
<organism evidence="1 2">
    <name type="scientific">Funneliformis geosporum</name>
    <dbReference type="NCBI Taxonomy" id="1117311"/>
    <lineage>
        <taxon>Eukaryota</taxon>
        <taxon>Fungi</taxon>
        <taxon>Fungi incertae sedis</taxon>
        <taxon>Mucoromycota</taxon>
        <taxon>Glomeromycotina</taxon>
        <taxon>Glomeromycetes</taxon>
        <taxon>Glomerales</taxon>
        <taxon>Glomeraceae</taxon>
        <taxon>Funneliformis</taxon>
    </lineage>
</organism>
<evidence type="ECO:0000313" key="1">
    <source>
        <dbReference type="EMBL" id="CAI2172139.1"/>
    </source>
</evidence>